<keyword evidence="4" id="KW-0443">Lipid metabolism</keyword>
<dbReference type="InterPro" id="IPR002347">
    <property type="entry name" value="SDR_fam"/>
</dbReference>
<dbReference type="PANTHER" id="PTHR42879">
    <property type="entry name" value="3-OXOACYL-(ACYL-CARRIER-PROTEIN) REDUCTASE"/>
    <property type="match status" value="1"/>
</dbReference>
<gene>
    <name evidence="6" type="ORF">MTY_2374</name>
</gene>
<dbReference type="PRINTS" id="PR00081">
    <property type="entry name" value="GDHRDH"/>
</dbReference>
<feature type="domain" description="Ketoreductase" evidence="5">
    <location>
        <begin position="26"/>
        <end position="204"/>
    </location>
</feature>
<dbReference type="NCBIfam" id="NF004198">
    <property type="entry name" value="PRK05653.1-3"/>
    <property type="match status" value="1"/>
</dbReference>
<keyword evidence="2" id="KW-0521">NADP</keyword>
<dbReference type="PANTHER" id="PTHR42879:SF2">
    <property type="entry name" value="3-OXOACYL-[ACYL-CARRIER-PROTEIN] REDUCTASE FABG"/>
    <property type="match status" value="1"/>
</dbReference>
<dbReference type="PRINTS" id="PR00080">
    <property type="entry name" value="SDRFAMILY"/>
</dbReference>
<keyword evidence="4" id="KW-0753">Steroid metabolism</keyword>
<evidence type="ECO:0000256" key="3">
    <source>
        <dbReference type="ARBA" id="ARBA00023002"/>
    </source>
</evidence>
<dbReference type="NCBIfam" id="NF009466">
    <property type="entry name" value="PRK12826.1-2"/>
    <property type="match status" value="1"/>
</dbReference>
<dbReference type="GO" id="GO:0016491">
    <property type="term" value="F:oxidoreductase activity"/>
    <property type="evidence" value="ECO:0007669"/>
    <property type="project" value="UniProtKB-KW"/>
</dbReference>
<protein>
    <submittedName>
        <fullName evidence="6">Dehydrogenases with different specificities</fullName>
    </submittedName>
</protein>
<evidence type="ECO:0000256" key="4">
    <source>
        <dbReference type="ARBA" id="ARBA00023221"/>
    </source>
</evidence>
<evidence type="ECO:0000259" key="5">
    <source>
        <dbReference type="SMART" id="SM00822"/>
    </source>
</evidence>
<dbReference type="GO" id="GO:0032787">
    <property type="term" value="P:monocarboxylic acid metabolic process"/>
    <property type="evidence" value="ECO:0007669"/>
    <property type="project" value="UniProtKB-ARBA"/>
</dbReference>
<dbReference type="SMART" id="SM00822">
    <property type="entry name" value="PKS_KR"/>
    <property type="match status" value="1"/>
</dbReference>
<dbReference type="InterPro" id="IPR020904">
    <property type="entry name" value="Sc_DH/Rdtase_CS"/>
</dbReference>
<dbReference type="InterPro" id="IPR057326">
    <property type="entry name" value="KR_dom"/>
</dbReference>
<organism evidence="6">
    <name type="scientific">Moorella thermoacetica Y72</name>
    <dbReference type="NCBI Taxonomy" id="1325331"/>
    <lineage>
        <taxon>Bacteria</taxon>
        <taxon>Bacillati</taxon>
        <taxon>Bacillota</taxon>
        <taxon>Clostridia</taxon>
        <taxon>Neomoorellales</taxon>
        <taxon>Neomoorellaceae</taxon>
        <taxon>Neomoorella</taxon>
    </lineage>
</organism>
<dbReference type="NCBIfam" id="NF005559">
    <property type="entry name" value="PRK07231.1"/>
    <property type="match status" value="1"/>
</dbReference>
<dbReference type="PROSITE" id="PS00061">
    <property type="entry name" value="ADH_SHORT"/>
    <property type="match status" value="1"/>
</dbReference>
<comment type="similarity">
    <text evidence="1">Belongs to the short-chain dehydrogenases/reductases (SDR) family.</text>
</comment>
<evidence type="ECO:0000313" key="6">
    <source>
        <dbReference type="EMBL" id="GAF27033.1"/>
    </source>
</evidence>
<dbReference type="AlphaFoldDB" id="A0A0S6UHK1"/>
<evidence type="ECO:0000256" key="1">
    <source>
        <dbReference type="ARBA" id="ARBA00006484"/>
    </source>
</evidence>
<dbReference type="EMBL" id="DF238840">
    <property type="protein sequence ID" value="GAF27033.1"/>
    <property type="molecule type" value="Genomic_DNA"/>
</dbReference>
<reference evidence="6" key="1">
    <citation type="journal article" date="2014" name="Gene">
        <title>Genome-guided analysis of transformation efficiency and carbon dioxide assimilation by Moorella thermoacetica Y72.</title>
        <authorList>
            <person name="Tsukahara K."/>
            <person name="Kita A."/>
            <person name="Nakashimada Y."/>
            <person name="Hoshino T."/>
            <person name="Murakami K."/>
        </authorList>
    </citation>
    <scope>NUCLEOTIDE SEQUENCE [LARGE SCALE GENOMIC DNA]</scope>
    <source>
        <strain evidence="6">Y72</strain>
    </source>
</reference>
<sequence>MVLLTMAYPTNFLRKVLGLMKRLESKVAVVTGAGRGIGKGIAIKLADEGAKVLVADVIMDNAEATVAEIKARGGEAVAYQCNIANRTEVEDMFKFVEENLGPLYCLVNNAGINRDAMLHKMTMEQWDQVIAVNLTGTFHCTQVAAQLMRERETGRIINIASASWLGNIGQANYAASKAGVVGLTKTAARELARKGITANAICPGFIDTDMTRGVPEKVWDIMISKIPMGRAGKPEDVANLVAFLASEEAGYITGEVINVGGGMVL</sequence>
<keyword evidence="3" id="KW-0560">Oxidoreductase</keyword>
<dbReference type="CDD" id="cd05333">
    <property type="entry name" value="BKR_SDR_c"/>
    <property type="match status" value="1"/>
</dbReference>
<dbReference type="SUPFAM" id="SSF51735">
    <property type="entry name" value="NAD(P)-binding Rossmann-fold domains"/>
    <property type="match status" value="1"/>
</dbReference>
<proteinExistence type="inferred from homology"/>
<dbReference type="FunFam" id="3.40.50.720:FF:000115">
    <property type="entry name" value="3-oxoacyl-[acyl-carrier-protein] reductase FabG"/>
    <property type="match status" value="1"/>
</dbReference>
<dbReference type="GO" id="GO:0008202">
    <property type="term" value="P:steroid metabolic process"/>
    <property type="evidence" value="ECO:0007669"/>
    <property type="project" value="UniProtKB-KW"/>
</dbReference>
<dbReference type="InterPro" id="IPR050259">
    <property type="entry name" value="SDR"/>
</dbReference>
<dbReference type="Pfam" id="PF13561">
    <property type="entry name" value="adh_short_C2"/>
    <property type="match status" value="1"/>
</dbReference>
<dbReference type="InterPro" id="IPR036291">
    <property type="entry name" value="NAD(P)-bd_dom_sf"/>
</dbReference>
<dbReference type="Gene3D" id="3.40.50.720">
    <property type="entry name" value="NAD(P)-binding Rossmann-like Domain"/>
    <property type="match status" value="1"/>
</dbReference>
<dbReference type="Proteomes" id="UP000063718">
    <property type="component" value="Unassembled WGS sequence"/>
</dbReference>
<name>A0A0S6UHK1_NEOTH</name>
<accession>A0A0S6UHK1</accession>
<evidence type="ECO:0000256" key="2">
    <source>
        <dbReference type="ARBA" id="ARBA00022857"/>
    </source>
</evidence>